<reference evidence="1 2" key="1">
    <citation type="journal article" date="2003" name="Int. J. Syst. Evol. Microbiol.">
        <title>Towards a standardized format for the description of a novel species (of an established genus): Ochrobactrum gallinifaecis sp. nov.</title>
        <authorList>
            <person name="Kampfer P."/>
            <person name="Buczolits S."/>
            <person name="Albrecht A."/>
            <person name="Busse H.J."/>
            <person name="Stackebrandt E."/>
        </authorList>
    </citation>
    <scope>NUCLEOTIDE SEQUENCE [LARGE SCALE GENOMIC DNA]</scope>
    <source>
        <strain evidence="1 2">ISO 196</strain>
    </source>
</reference>
<comment type="caution">
    <text evidence="1">The sequence shown here is derived from an EMBL/GenBank/DDBJ whole genome shotgun (WGS) entry which is preliminary data.</text>
</comment>
<evidence type="ECO:0000313" key="1">
    <source>
        <dbReference type="EMBL" id="TPF75547.1"/>
    </source>
</evidence>
<organism evidence="1 2">
    <name type="scientific">Brucella gallinifaecis</name>
    <dbReference type="NCBI Taxonomy" id="215590"/>
    <lineage>
        <taxon>Bacteria</taxon>
        <taxon>Pseudomonadati</taxon>
        <taxon>Pseudomonadota</taxon>
        <taxon>Alphaproteobacteria</taxon>
        <taxon>Hyphomicrobiales</taxon>
        <taxon>Brucellaceae</taxon>
        <taxon>Brucella/Ochrobactrum group</taxon>
        <taxon>Brucella</taxon>
    </lineage>
</organism>
<evidence type="ECO:0000313" key="2">
    <source>
        <dbReference type="Proteomes" id="UP000315388"/>
    </source>
</evidence>
<keyword evidence="2" id="KW-1185">Reference proteome</keyword>
<accession>A0A502BP10</accession>
<sequence>MSVISTDSQSHPKDNPFLSAFLSIIPLQKECCVEWLRSFFWEELMMKKAIWALGVSVLLATTASGSAQVSAEVGVLSCDVSAGIGLIIEQKQKVSCTLSNGNGQTQNYNGSIDQYGLELGATTGGQMTWTVLAATTTVEPGALAGTYAGAEADASLGLGAGVQVLVGGTGQAFTLQPLAVDTEKGTALSAGVETLTLEYVQQ</sequence>
<dbReference type="Pfam" id="PF06186">
    <property type="entry name" value="DUF992"/>
    <property type="match status" value="1"/>
</dbReference>
<gene>
    <name evidence="1" type="ORF">FHY56_09850</name>
</gene>
<protein>
    <submittedName>
        <fullName evidence="1">DUF992 domain-containing protein</fullName>
    </submittedName>
</protein>
<dbReference type="EMBL" id="VEWJ01000005">
    <property type="protein sequence ID" value="TPF75547.1"/>
    <property type="molecule type" value="Genomic_DNA"/>
</dbReference>
<name>A0A502BP10_9HYPH</name>
<dbReference type="Proteomes" id="UP000315388">
    <property type="component" value="Unassembled WGS sequence"/>
</dbReference>
<proteinExistence type="predicted"/>
<dbReference type="AlphaFoldDB" id="A0A502BP10"/>
<dbReference type="InterPro" id="IPR009333">
    <property type="entry name" value="DUF992"/>
</dbReference>